<evidence type="ECO:0000313" key="1">
    <source>
        <dbReference type="EMBL" id="KAI8424611.1"/>
    </source>
</evidence>
<proteinExistence type="predicted"/>
<accession>A0ACC0JKC4</accession>
<comment type="caution">
    <text evidence="1">The sequence shown here is derived from an EMBL/GenBank/DDBJ whole genome shotgun (WGS) entry which is preliminary data.</text>
</comment>
<gene>
    <name evidence="1" type="ORF">MSG28_003045</name>
</gene>
<reference evidence="1 2" key="1">
    <citation type="journal article" date="2022" name="Genome Biol. Evol.">
        <title>The Spruce Budworm Genome: Reconstructing the Evolutionary History of Antifreeze Proteins.</title>
        <authorList>
            <person name="Beliveau C."/>
            <person name="Gagne P."/>
            <person name="Picq S."/>
            <person name="Vernygora O."/>
            <person name="Keeling C.I."/>
            <person name="Pinkney K."/>
            <person name="Doucet D."/>
            <person name="Wen F."/>
            <person name="Johnston J.S."/>
            <person name="Maaroufi H."/>
            <person name="Boyle B."/>
            <person name="Laroche J."/>
            <person name="Dewar K."/>
            <person name="Juretic N."/>
            <person name="Blackburn G."/>
            <person name="Nisole A."/>
            <person name="Brunet B."/>
            <person name="Brandao M."/>
            <person name="Lumley L."/>
            <person name="Duan J."/>
            <person name="Quan G."/>
            <person name="Lucarotti C.J."/>
            <person name="Roe A.D."/>
            <person name="Sperling F.A.H."/>
            <person name="Levesque R.C."/>
            <person name="Cusson M."/>
        </authorList>
    </citation>
    <scope>NUCLEOTIDE SEQUENCE [LARGE SCALE GENOMIC DNA]</scope>
    <source>
        <strain evidence="1">Glfc:IPQL:Cfum</strain>
    </source>
</reference>
<protein>
    <submittedName>
        <fullName evidence="1">Uncharacterized protein</fullName>
    </submittedName>
</protein>
<dbReference type="Proteomes" id="UP001064048">
    <property type="component" value="Chromosome 4"/>
</dbReference>
<name>A0ACC0JKC4_CHOFU</name>
<evidence type="ECO:0000313" key="2">
    <source>
        <dbReference type="Proteomes" id="UP001064048"/>
    </source>
</evidence>
<sequence length="185" mass="20343">MRAYLLICLVIATVTSLPVRIQEIEVPPPDIPIMIEYGVEESNNVTMRNQIRPGMLVTNYDIELEADRGSGTFSGRAVIRVTITDPSTREDEIVFHVRNLNINSVRFAIAGGSTLNNADYDVDDDDGLLEIETGSESSLYDFHIEYTGTLTNMGSGFWAGEFLETALQGQGRAYSVGCERSSHSG</sequence>
<organism evidence="1 2">
    <name type="scientific">Choristoneura fumiferana</name>
    <name type="common">Spruce budworm moth</name>
    <name type="synonym">Archips fumiferana</name>
    <dbReference type="NCBI Taxonomy" id="7141"/>
    <lineage>
        <taxon>Eukaryota</taxon>
        <taxon>Metazoa</taxon>
        <taxon>Ecdysozoa</taxon>
        <taxon>Arthropoda</taxon>
        <taxon>Hexapoda</taxon>
        <taxon>Insecta</taxon>
        <taxon>Pterygota</taxon>
        <taxon>Neoptera</taxon>
        <taxon>Endopterygota</taxon>
        <taxon>Lepidoptera</taxon>
        <taxon>Glossata</taxon>
        <taxon>Ditrysia</taxon>
        <taxon>Tortricoidea</taxon>
        <taxon>Tortricidae</taxon>
        <taxon>Tortricinae</taxon>
        <taxon>Choristoneura</taxon>
    </lineage>
</organism>
<dbReference type="EMBL" id="CM046104">
    <property type="protein sequence ID" value="KAI8424611.1"/>
    <property type="molecule type" value="Genomic_DNA"/>
</dbReference>
<keyword evidence="2" id="KW-1185">Reference proteome</keyword>